<reference evidence="1" key="1">
    <citation type="submission" date="2023-03" db="EMBL/GenBank/DDBJ databases">
        <title>Chromosome-level genomes of two armyworms, Mythimna separata and Mythimna loreyi, provide insights into the biosynthesis and reception of sex pheromones.</title>
        <authorList>
            <person name="Zhao H."/>
        </authorList>
    </citation>
    <scope>NUCLEOTIDE SEQUENCE</scope>
    <source>
        <strain evidence="1">BeijingLab</strain>
    </source>
</reference>
<sequence>MGHITKETYEEHVNKKNEARMEKESDMEKLEFVFTADLQAVLLAPQSNVASNYYNAKLCVHNWCMYYMKSSDGCCFLWNEAEGGLNSDEFATILTNFFKDRVIPKMGEDNRQIHTYIPKPKCD</sequence>
<comment type="caution">
    <text evidence="1">The sequence shown here is derived from an EMBL/GenBank/DDBJ whole genome shotgun (WGS) entry which is preliminary data.</text>
</comment>
<evidence type="ECO:0000313" key="2">
    <source>
        <dbReference type="Proteomes" id="UP001231649"/>
    </source>
</evidence>
<name>A0ACC2QNZ9_9NEOP</name>
<keyword evidence="2" id="KW-1185">Reference proteome</keyword>
<dbReference type="EMBL" id="CM056795">
    <property type="protein sequence ID" value="KAJ8721071.1"/>
    <property type="molecule type" value="Genomic_DNA"/>
</dbReference>
<organism evidence="1 2">
    <name type="scientific">Mythimna loreyi</name>
    <dbReference type="NCBI Taxonomy" id="667449"/>
    <lineage>
        <taxon>Eukaryota</taxon>
        <taxon>Metazoa</taxon>
        <taxon>Ecdysozoa</taxon>
        <taxon>Arthropoda</taxon>
        <taxon>Hexapoda</taxon>
        <taxon>Insecta</taxon>
        <taxon>Pterygota</taxon>
        <taxon>Neoptera</taxon>
        <taxon>Endopterygota</taxon>
        <taxon>Lepidoptera</taxon>
        <taxon>Glossata</taxon>
        <taxon>Ditrysia</taxon>
        <taxon>Noctuoidea</taxon>
        <taxon>Noctuidae</taxon>
        <taxon>Noctuinae</taxon>
        <taxon>Hadenini</taxon>
        <taxon>Mythimna</taxon>
    </lineage>
</organism>
<evidence type="ECO:0000313" key="1">
    <source>
        <dbReference type="EMBL" id="KAJ8721071.1"/>
    </source>
</evidence>
<proteinExistence type="predicted"/>
<dbReference type="Proteomes" id="UP001231649">
    <property type="component" value="Chromosome 19"/>
</dbReference>
<accession>A0ACC2QNZ9</accession>
<protein>
    <submittedName>
        <fullName evidence="1">Uncharacterized protein</fullName>
    </submittedName>
</protein>
<gene>
    <name evidence="1" type="ORF">PYW08_006536</name>
</gene>